<dbReference type="PROSITE" id="PS50887">
    <property type="entry name" value="GGDEF"/>
    <property type="match status" value="1"/>
</dbReference>
<evidence type="ECO:0000256" key="1">
    <source>
        <dbReference type="ARBA" id="ARBA00012528"/>
    </source>
</evidence>
<protein>
    <recommendedName>
        <fullName evidence="1">diguanylate cyclase</fullName>
        <ecNumber evidence="1">2.7.7.65</ecNumber>
    </recommendedName>
</protein>
<dbReference type="NCBIfam" id="TIGR00254">
    <property type="entry name" value="GGDEF"/>
    <property type="match status" value="1"/>
</dbReference>
<dbReference type="InterPro" id="IPR029787">
    <property type="entry name" value="Nucleotide_cyclase"/>
</dbReference>
<organism evidence="4 5">
    <name type="scientific">Novosphingobium sediminis</name>
    <dbReference type="NCBI Taxonomy" id="707214"/>
    <lineage>
        <taxon>Bacteria</taxon>
        <taxon>Pseudomonadati</taxon>
        <taxon>Pseudomonadota</taxon>
        <taxon>Alphaproteobacteria</taxon>
        <taxon>Sphingomonadales</taxon>
        <taxon>Sphingomonadaceae</taxon>
        <taxon>Novosphingobium</taxon>
    </lineage>
</organism>
<dbReference type="InterPro" id="IPR050469">
    <property type="entry name" value="Diguanylate_Cyclase"/>
</dbReference>
<dbReference type="FunFam" id="3.30.70.270:FF:000001">
    <property type="entry name" value="Diguanylate cyclase domain protein"/>
    <property type="match status" value="1"/>
</dbReference>
<dbReference type="SMART" id="SM00267">
    <property type="entry name" value="GGDEF"/>
    <property type="match status" value="1"/>
</dbReference>
<evidence type="ECO:0000313" key="4">
    <source>
        <dbReference type="EMBL" id="GEO00785.1"/>
    </source>
</evidence>
<dbReference type="Proteomes" id="UP000321464">
    <property type="component" value="Unassembled WGS sequence"/>
</dbReference>
<evidence type="ECO:0000259" key="3">
    <source>
        <dbReference type="PROSITE" id="PS50887"/>
    </source>
</evidence>
<dbReference type="InterPro" id="IPR000160">
    <property type="entry name" value="GGDEF_dom"/>
</dbReference>
<dbReference type="RefSeq" id="WP_246135205.1">
    <property type="nucleotide sequence ID" value="NZ_BJYR01000017.1"/>
</dbReference>
<comment type="caution">
    <text evidence="4">The sequence shown here is derived from an EMBL/GenBank/DDBJ whole genome shotgun (WGS) entry which is preliminary data.</text>
</comment>
<dbReference type="SUPFAM" id="SSF55073">
    <property type="entry name" value="Nucleotide cyclase"/>
    <property type="match status" value="1"/>
</dbReference>
<evidence type="ECO:0000313" key="5">
    <source>
        <dbReference type="Proteomes" id="UP000321464"/>
    </source>
</evidence>
<accession>A0A512AM55</accession>
<dbReference type="Gene3D" id="3.30.70.270">
    <property type="match status" value="1"/>
</dbReference>
<dbReference type="EC" id="2.7.7.65" evidence="1"/>
<comment type="catalytic activity">
    <reaction evidence="2">
        <text>2 GTP = 3',3'-c-di-GMP + 2 diphosphate</text>
        <dbReference type="Rhea" id="RHEA:24898"/>
        <dbReference type="ChEBI" id="CHEBI:33019"/>
        <dbReference type="ChEBI" id="CHEBI:37565"/>
        <dbReference type="ChEBI" id="CHEBI:58805"/>
        <dbReference type="EC" id="2.7.7.65"/>
    </reaction>
</comment>
<gene>
    <name evidence="4" type="ORF">NSE01_26170</name>
</gene>
<dbReference type="EMBL" id="BJYR01000017">
    <property type="protein sequence ID" value="GEO00785.1"/>
    <property type="molecule type" value="Genomic_DNA"/>
</dbReference>
<dbReference type="PANTHER" id="PTHR45138">
    <property type="entry name" value="REGULATORY COMPONENTS OF SENSORY TRANSDUCTION SYSTEM"/>
    <property type="match status" value="1"/>
</dbReference>
<reference evidence="4 5" key="1">
    <citation type="submission" date="2019-07" db="EMBL/GenBank/DDBJ databases">
        <title>Whole genome shotgun sequence of Novosphingobium sediminis NBRC 106119.</title>
        <authorList>
            <person name="Hosoyama A."/>
            <person name="Uohara A."/>
            <person name="Ohji S."/>
            <person name="Ichikawa N."/>
        </authorList>
    </citation>
    <scope>NUCLEOTIDE SEQUENCE [LARGE SCALE GENOMIC DNA]</scope>
    <source>
        <strain evidence="4 5">NBRC 106119</strain>
    </source>
</reference>
<sequence length="395" mass="43894">MGAAVLDGMWEQTSDENARKSRWWQWFSGGAEESADEPSEESQVSRELTAREVWLPAKRRMISRIADFLIDHELEVLPTTLTVAYECVTGGAPRLAQTILERTEKGLPITLGWIEEQRGESTHDKNGEALAVLMGRLEDSLDEFSKATNGARNATNEYSSALRQHVDELEGVGRAGVVITELAALTRAMMERSIAVENELACSERRAQALQTSLEETRRIADIDHLTGLPNRRAFDHMLEREMREAREAGESLCVAFVDIDHFKRVNDTHGHPAGDRVLKFVSETLNRIADARCFVARHGGEEFAIVLRNHTIDKAWKKLDAARAEIAERRLVNRANDTPFGKITFSGGIADAFAYPDKSGALKAADEALYLAKQSGRNRIFRAGEDPGPLVKAA</sequence>
<dbReference type="InterPro" id="IPR043128">
    <property type="entry name" value="Rev_trsase/Diguanyl_cyclase"/>
</dbReference>
<dbReference type="AlphaFoldDB" id="A0A512AM55"/>
<dbReference type="PANTHER" id="PTHR45138:SF9">
    <property type="entry name" value="DIGUANYLATE CYCLASE DGCM-RELATED"/>
    <property type="match status" value="1"/>
</dbReference>
<dbReference type="CDD" id="cd01949">
    <property type="entry name" value="GGDEF"/>
    <property type="match status" value="1"/>
</dbReference>
<evidence type="ECO:0000256" key="2">
    <source>
        <dbReference type="ARBA" id="ARBA00034247"/>
    </source>
</evidence>
<feature type="domain" description="GGDEF" evidence="3">
    <location>
        <begin position="251"/>
        <end position="386"/>
    </location>
</feature>
<proteinExistence type="predicted"/>
<dbReference type="GO" id="GO:0052621">
    <property type="term" value="F:diguanylate cyclase activity"/>
    <property type="evidence" value="ECO:0007669"/>
    <property type="project" value="UniProtKB-EC"/>
</dbReference>
<keyword evidence="5" id="KW-1185">Reference proteome</keyword>
<name>A0A512AM55_9SPHN</name>
<dbReference type="Pfam" id="PF00990">
    <property type="entry name" value="GGDEF"/>
    <property type="match status" value="1"/>
</dbReference>